<dbReference type="EMBL" id="OCYS01000060">
    <property type="protein sequence ID" value="SON83977.1"/>
    <property type="molecule type" value="Genomic_DNA"/>
</dbReference>
<evidence type="ECO:0000313" key="4">
    <source>
        <dbReference type="Proteomes" id="UP000234181"/>
    </source>
</evidence>
<accession>A0AB38DYP0</accession>
<dbReference type="AlphaFoldDB" id="A0AB38DYP0"/>
<evidence type="ECO:0000313" key="3">
    <source>
        <dbReference type="Proteomes" id="UP000234166"/>
    </source>
</evidence>
<organism evidence="2 3">
    <name type="scientific">Xanthomonas campestris pv. phaseoli</name>
    <dbReference type="NCBI Taxonomy" id="317013"/>
    <lineage>
        <taxon>Bacteria</taxon>
        <taxon>Pseudomonadati</taxon>
        <taxon>Pseudomonadota</taxon>
        <taxon>Gammaproteobacteria</taxon>
        <taxon>Lysobacterales</taxon>
        <taxon>Lysobacteraceae</taxon>
        <taxon>Xanthomonas</taxon>
    </lineage>
</organism>
<sequence length="95" mass="10657">MGGAKRMMEEHDSKIAFATWLAIRARTLKKCEIHDEVLEGTGDIEAAYKLGNTEFSAGSLDGKFESRREMTDYIKEAVEENNSDECGACAKYRDD</sequence>
<comment type="caution">
    <text evidence="2">The sequence shown here is derived from an EMBL/GenBank/DDBJ whole genome shotgun (WGS) entry which is preliminary data.</text>
</comment>
<reference evidence="3 4" key="1">
    <citation type="submission" date="2017-10" db="EMBL/GenBank/DDBJ databases">
        <authorList>
            <person name="Regsiter A."/>
            <person name="William W."/>
        </authorList>
    </citation>
    <scope>NUCLEOTIDE SEQUENCE [LARGE SCALE GENOMIC DNA]</scope>
    <source>
        <strain evidence="1 4">CFBP6984</strain>
        <strain evidence="2 3">CFBP7430</strain>
    </source>
</reference>
<dbReference type="EMBL" id="OCYT01000054">
    <property type="protein sequence ID" value="SON77893.1"/>
    <property type="molecule type" value="Genomic_DNA"/>
</dbReference>
<dbReference type="Gene3D" id="1.10.10.1920">
    <property type="match status" value="1"/>
</dbReference>
<proteinExistence type="predicted"/>
<dbReference type="RefSeq" id="WP_022560525.1">
    <property type="nucleotide sequence ID" value="NZ_CP020973.1"/>
</dbReference>
<name>A0AB38DYP0_XANCH</name>
<dbReference type="InterPro" id="IPR048531">
    <property type="entry name" value="ea8_5-like"/>
</dbReference>
<gene>
    <name evidence="1" type="ORF">XAP6984_1470001</name>
    <name evidence="2" type="ORF">XAP7430_1520001</name>
</gene>
<protein>
    <submittedName>
        <fullName evidence="2">Uncharacterized protein</fullName>
    </submittedName>
</protein>
<evidence type="ECO:0000313" key="1">
    <source>
        <dbReference type="EMBL" id="SON77893.1"/>
    </source>
</evidence>
<dbReference type="Proteomes" id="UP000234166">
    <property type="component" value="Unassembled WGS sequence"/>
</dbReference>
<dbReference type="Pfam" id="PF20735">
    <property type="entry name" value="Lambda_ea8_5"/>
    <property type="match status" value="1"/>
</dbReference>
<evidence type="ECO:0000313" key="2">
    <source>
        <dbReference type="EMBL" id="SON83977.1"/>
    </source>
</evidence>
<keyword evidence="4" id="KW-1185">Reference proteome</keyword>
<dbReference type="InterPro" id="IPR048532">
    <property type="entry name" value="ea8_5-like_sf"/>
</dbReference>
<dbReference type="Proteomes" id="UP000234181">
    <property type="component" value="Unassembled WGS sequence"/>
</dbReference>